<evidence type="ECO:0000256" key="1">
    <source>
        <dbReference type="SAM" id="SignalP"/>
    </source>
</evidence>
<accession>A0A067L0F1</accession>
<proteinExistence type="predicted"/>
<protein>
    <submittedName>
        <fullName evidence="2">Uncharacterized protein</fullName>
    </submittedName>
</protein>
<sequence>MAINPLKTLLVTLLVCALVVSPMMTIEASPLNHHRELRKVPSNCDPGYYLICTPNGECKCCPDGTLPSGC</sequence>
<keyword evidence="1" id="KW-0732">Signal</keyword>
<gene>
    <name evidence="2" type="ORF">JCGZ_26954</name>
</gene>
<name>A0A067L0F1_JATCU</name>
<feature type="signal peptide" evidence="1">
    <location>
        <begin position="1"/>
        <end position="28"/>
    </location>
</feature>
<dbReference type="EMBL" id="KK914317">
    <property type="protein sequence ID" value="KDP41936.1"/>
    <property type="molecule type" value="Genomic_DNA"/>
</dbReference>
<organism evidence="2 3">
    <name type="scientific">Jatropha curcas</name>
    <name type="common">Barbados nut</name>
    <dbReference type="NCBI Taxonomy" id="180498"/>
    <lineage>
        <taxon>Eukaryota</taxon>
        <taxon>Viridiplantae</taxon>
        <taxon>Streptophyta</taxon>
        <taxon>Embryophyta</taxon>
        <taxon>Tracheophyta</taxon>
        <taxon>Spermatophyta</taxon>
        <taxon>Magnoliopsida</taxon>
        <taxon>eudicotyledons</taxon>
        <taxon>Gunneridae</taxon>
        <taxon>Pentapetalae</taxon>
        <taxon>rosids</taxon>
        <taxon>fabids</taxon>
        <taxon>Malpighiales</taxon>
        <taxon>Euphorbiaceae</taxon>
        <taxon>Crotonoideae</taxon>
        <taxon>Jatropheae</taxon>
        <taxon>Jatropha</taxon>
    </lineage>
</organism>
<reference evidence="2 3" key="1">
    <citation type="journal article" date="2014" name="PLoS ONE">
        <title>Global Analysis of Gene Expression Profiles in Physic Nut (Jatropha curcas L.) Seedlings Exposed to Salt Stress.</title>
        <authorList>
            <person name="Zhang L."/>
            <person name="Zhang C."/>
            <person name="Wu P."/>
            <person name="Chen Y."/>
            <person name="Li M."/>
            <person name="Jiang H."/>
            <person name="Wu G."/>
        </authorList>
    </citation>
    <scope>NUCLEOTIDE SEQUENCE [LARGE SCALE GENOMIC DNA]</scope>
    <source>
        <strain evidence="3">cv. GZQX0401</strain>
        <tissue evidence="2">Young leaves</tissue>
    </source>
</reference>
<dbReference type="AlphaFoldDB" id="A0A067L0F1"/>
<keyword evidence="3" id="KW-1185">Reference proteome</keyword>
<dbReference type="Proteomes" id="UP000027138">
    <property type="component" value="Unassembled WGS sequence"/>
</dbReference>
<evidence type="ECO:0000313" key="3">
    <source>
        <dbReference type="Proteomes" id="UP000027138"/>
    </source>
</evidence>
<feature type="chain" id="PRO_5001640030" evidence="1">
    <location>
        <begin position="29"/>
        <end position="70"/>
    </location>
</feature>
<evidence type="ECO:0000313" key="2">
    <source>
        <dbReference type="EMBL" id="KDP41936.1"/>
    </source>
</evidence>